<dbReference type="Proteomes" id="UP001476247">
    <property type="component" value="Unassembled WGS sequence"/>
</dbReference>
<dbReference type="EMBL" id="BAABUJ010000037">
    <property type="protein sequence ID" value="GAA5804728.1"/>
    <property type="molecule type" value="Genomic_DNA"/>
</dbReference>
<protein>
    <submittedName>
        <fullName evidence="1">Uncharacterized protein</fullName>
    </submittedName>
</protein>
<reference evidence="1 2" key="1">
    <citation type="submission" date="2024-04" db="EMBL/GenBank/DDBJ databases">
        <title>genome sequences of Mucor flavus KT1a and Helicostylum pulchrum KT1b strains isolation_sourced from the surface of a dry-aged beef.</title>
        <authorList>
            <person name="Toyotome T."/>
            <person name="Hosono M."/>
            <person name="Torimaru M."/>
            <person name="Fukuda K."/>
            <person name="Mikami N."/>
        </authorList>
    </citation>
    <scope>NUCLEOTIDE SEQUENCE [LARGE SCALE GENOMIC DNA]</scope>
    <source>
        <strain evidence="1 2">KT1b</strain>
    </source>
</reference>
<evidence type="ECO:0000313" key="1">
    <source>
        <dbReference type="EMBL" id="GAA5804728.1"/>
    </source>
</evidence>
<gene>
    <name evidence="1" type="ORF">HPULCUR_010232</name>
</gene>
<name>A0ABP9YDQ5_9FUNG</name>
<accession>A0ABP9YDQ5</accession>
<sequence length="326" mass="37601">MSEGLERLKLPLKWKPGADLMSKMLLSDPEIMRVDVSPDSYSVVPTEWADGSRSDMVYASTKFPPILIEVQYQVSQEFMLRLINYATNVYKRYKVLPIVLVIVTKSFSSAEFQNEFTVSAEGLLLETVCKFWAKKCFLLTADAVSNHFQQATLNPMAALGYFITLHTMNQVPQQHCRDPTLALVFRIVDDILAKEDNNLILNSDTRYFVSQVKRNLEKIIEESKNQGTSSNRKTIIHAEEGLFSIKQIQKNLEDNNRSEEENNDPKRYTIEDAAFIETLSKPGKRKKWREIFDKGKANGRFKSYKSSDTLKSSYYHIQKRNKRSNK</sequence>
<keyword evidence="2" id="KW-1185">Reference proteome</keyword>
<comment type="caution">
    <text evidence="1">The sequence shown here is derived from an EMBL/GenBank/DDBJ whole genome shotgun (WGS) entry which is preliminary data.</text>
</comment>
<organism evidence="1 2">
    <name type="scientific">Helicostylum pulchrum</name>
    <dbReference type="NCBI Taxonomy" id="562976"/>
    <lineage>
        <taxon>Eukaryota</taxon>
        <taxon>Fungi</taxon>
        <taxon>Fungi incertae sedis</taxon>
        <taxon>Mucoromycota</taxon>
        <taxon>Mucoromycotina</taxon>
        <taxon>Mucoromycetes</taxon>
        <taxon>Mucorales</taxon>
        <taxon>Mucorineae</taxon>
        <taxon>Mucoraceae</taxon>
        <taxon>Helicostylum</taxon>
    </lineage>
</organism>
<evidence type="ECO:0000313" key="2">
    <source>
        <dbReference type="Proteomes" id="UP001476247"/>
    </source>
</evidence>
<proteinExistence type="predicted"/>